<comment type="similarity">
    <text evidence="6">Belongs to the DESIGUAL family.</text>
</comment>
<protein>
    <submittedName>
        <fullName evidence="7">Uncharacterized protein</fullName>
    </submittedName>
</protein>
<dbReference type="EMBL" id="CP093350">
    <property type="protein sequence ID" value="WOH13346.1"/>
    <property type="molecule type" value="Genomic_DNA"/>
</dbReference>
<keyword evidence="3" id="KW-0732">Signal</keyword>
<organism evidence="7 8">
    <name type="scientific">Daucus carota subsp. sativus</name>
    <name type="common">Carrot</name>
    <dbReference type="NCBI Taxonomy" id="79200"/>
    <lineage>
        <taxon>Eukaryota</taxon>
        <taxon>Viridiplantae</taxon>
        <taxon>Streptophyta</taxon>
        <taxon>Embryophyta</taxon>
        <taxon>Tracheophyta</taxon>
        <taxon>Spermatophyta</taxon>
        <taxon>Magnoliopsida</taxon>
        <taxon>eudicotyledons</taxon>
        <taxon>Gunneridae</taxon>
        <taxon>Pentapetalae</taxon>
        <taxon>asterids</taxon>
        <taxon>campanulids</taxon>
        <taxon>Apiales</taxon>
        <taxon>Apiaceae</taxon>
        <taxon>Apioideae</taxon>
        <taxon>Scandiceae</taxon>
        <taxon>Daucinae</taxon>
        <taxon>Daucus</taxon>
        <taxon>Daucus sect. Daucus</taxon>
    </lineage>
</organism>
<evidence type="ECO:0000256" key="2">
    <source>
        <dbReference type="ARBA" id="ARBA00022692"/>
    </source>
</evidence>
<keyword evidence="4" id="KW-1133">Transmembrane helix</keyword>
<reference evidence="7" key="2">
    <citation type="submission" date="2022-03" db="EMBL/GenBank/DDBJ databases">
        <title>Draft title - Genomic analysis of global carrot germplasm unveils the trajectory of domestication and the origin of high carotenoid orange carrot.</title>
        <authorList>
            <person name="Iorizzo M."/>
            <person name="Ellison S."/>
            <person name="Senalik D."/>
            <person name="Macko-Podgorni A."/>
            <person name="Grzebelus D."/>
            <person name="Bostan H."/>
            <person name="Rolling W."/>
            <person name="Curaba J."/>
            <person name="Simon P."/>
        </authorList>
    </citation>
    <scope>NUCLEOTIDE SEQUENCE</scope>
    <source>
        <tissue evidence="7">Leaf</tissue>
    </source>
</reference>
<dbReference type="AlphaFoldDB" id="A0A175YRG9"/>
<evidence type="ECO:0000256" key="3">
    <source>
        <dbReference type="ARBA" id="ARBA00022729"/>
    </source>
</evidence>
<dbReference type="Proteomes" id="UP000077755">
    <property type="component" value="Chromosome 8"/>
</dbReference>
<evidence type="ECO:0000256" key="1">
    <source>
        <dbReference type="ARBA" id="ARBA00004127"/>
    </source>
</evidence>
<dbReference type="Gramene" id="KZM85830">
    <property type="protein sequence ID" value="KZM85830"/>
    <property type="gene ID" value="DCAR_026748"/>
</dbReference>
<dbReference type="InterPro" id="IPR052222">
    <property type="entry name" value="DESIGUAL"/>
</dbReference>
<dbReference type="OMA" id="QNEGLGM"/>
<dbReference type="InterPro" id="IPR009606">
    <property type="entry name" value="DEAL/Modifying_wall_lignin1/2"/>
</dbReference>
<evidence type="ECO:0000313" key="8">
    <source>
        <dbReference type="Proteomes" id="UP000077755"/>
    </source>
</evidence>
<accession>A0A175YRG9</accession>
<dbReference type="PANTHER" id="PTHR31769">
    <property type="entry name" value="OS07G0462200 PROTEIN-RELATED"/>
    <property type="match status" value="1"/>
</dbReference>
<dbReference type="GO" id="GO:0012505">
    <property type="term" value="C:endomembrane system"/>
    <property type="evidence" value="ECO:0007669"/>
    <property type="project" value="UniProtKB-SubCell"/>
</dbReference>
<evidence type="ECO:0000256" key="4">
    <source>
        <dbReference type="ARBA" id="ARBA00022989"/>
    </source>
</evidence>
<sequence length="200" mass="21514">MAVSITVLAAVISLHLIAFVLAIGAESRRSTAKVVPDKYDERSYCLYDSDASTAYGLSAFGLLLISQTVVNGVTKCFCCGKGLVAGSSVTAWTVFFYVFSWVSFLGAEACLLAGSAKNAYHTKYRGVFHVDRVSCSTLRKGVFAAGAALTLLSMFGSILYYWTHCKADTGGWEKHQNEGLGMTSPISTENQQLPSQYGKV</sequence>
<dbReference type="OrthoDB" id="2015495at2759"/>
<dbReference type="Pfam" id="PF06749">
    <property type="entry name" value="DUF1218"/>
    <property type="match status" value="1"/>
</dbReference>
<keyword evidence="2" id="KW-0812">Transmembrane</keyword>
<proteinExistence type="inferred from homology"/>
<evidence type="ECO:0000256" key="5">
    <source>
        <dbReference type="ARBA" id="ARBA00023136"/>
    </source>
</evidence>
<name>A0A175YRG9_DAUCS</name>
<evidence type="ECO:0000313" key="7">
    <source>
        <dbReference type="EMBL" id="WOH13346.1"/>
    </source>
</evidence>
<keyword evidence="5" id="KW-0472">Membrane</keyword>
<dbReference type="KEGG" id="dcr:108197395"/>
<evidence type="ECO:0000256" key="6">
    <source>
        <dbReference type="ARBA" id="ARBA00029467"/>
    </source>
</evidence>
<reference evidence="7" key="1">
    <citation type="journal article" date="2016" name="Nat. Genet.">
        <title>A high-quality carrot genome assembly provides new insights into carotenoid accumulation and asterid genome evolution.</title>
        <authorList>
            <person name="Iorizzo M."/>
            <person name="Ellison S."/>
            <person name="Senalik D."/>
            <person name="Zeng P."/>
            <person name="Satapoomin P."/>
            <person name="Huang J."/>
            <person name="Bowman M."/>
            <person name="Iovene M."/>
            <person name="Sanseverino W."/>
            <person name="Cavagnaro P."/>
            <person name="Yildiz M."/>
            <person name="Macko-Podgorni A."/>
            <person name="Moranska E."/>
            <person name="Grzebelus E."/>
            <person name="Grzebelus D."/>
            <person name="Ashrafi H."/>
            <person name="Zheng Z."/>
            <person name="Cheng S."/>
            <person name="Spooner D."/>
            <person name="Van Deynze A."/>
            <person name="Simon P."/>
        </authorList>
    </citation>
    <scope>NUCLEOTIDE SEQUENCE</scope>
    <source>
        <tissue evidence="7">Leaf</tissue>
    </source>
</reference>
<keyword evidence="8" id="KW-1185">Reference proteome</keyword>
<gene>
    <name evidence="7" type="ORF">DCAR_0832856</name>
</gene>
<comment type="subcellular location">
    <subcellularLocation>
        <location evidence="1">Endomembrane system</location>
        <topology evidence="1">Multi-pass membrane protein</topology>
    </subcellularLocation>
</comment>